<dbReference type="RefSeq" id="WP_182325893.1">
    <property type="nucleotide sequence ID" value="NZ_CP058554.1"/>
</dbReference>
<keyword evidence="2 8" id="KW-0813">Transport</keyword>
<dbReference type="Proteomes" id="UP000515240">
    <property type="component" value="Chromosome"/>
</dbReference>
<keyword evidence="7 8" id="KW-0066">ATP synthesis</keyword>
<evidence type="ECO:0000256" key="4">
    <source>
        <dbReference type="ARBA" id="ARBA00023065"/>
    </source>
</evidence>
<dbReference type="Gene3D" id="1.10.520.20">
    <property type="entry name" value="N-terminal domain of the delta subunit of the F1F0-ATP synthase"/>
    <property type="match status" value="1"/>
</dbReference>
<dbReference type="GO" id="GO:0046933">
    <property type="term" value="F:proton-transporting ATP synthase activity, rotational mechanism"/>
    <property type="evidence" value="ECO:0007669"/>
    <property type="project" value="UniProtKB-UniRule"/>
</dbReference>
<dbReference type="InterPro" id="IPR026015">
    <property type="entry name" value="ATP_synth_OSCP/delta_N_sf"/>
</dbReference>
<dbReference type="InterPro" id="IPR000711">
    <property type="entry name" value="ATPase_OSCP/dsu"/>
</dbReference>
<evidence type="ECO:0000256" key="3">
    <source>
        <dbReference type="ARBA" id="ARBA00022781"/>
    </source>
</evidence>
<comment type="similarity">
    <text evidence="8">Belongs to the ATPase delta chain family.</text>
</comment>
<dbReference type="EMBL" id="CP058554">
    <property type="protein sequence ID" value="QMV71447.1"/>
    <property type="molecule type" value="Genomic_DNA"/>
</dbReference>
<dbReference type="KEGG" id="cpis:HS961_00590"/>
<keyword evidence="5 8" id="KW-0472">Membrane</keyword>
<keyword evidence="4 8" id="KW-0406">Ion transport</keyword>
<evidence type="ECO:0000256" key="2">
    <source>
        <dbReference type="ARBA" id="ARBA00022448"/>
    </source>
</evidence>
<dbReference type="NCBIfam" id="TIGR01145">
    <property type="entry name" value="ATP_synt_delta"/>
    <property type="match status" value="1"/>
</dbReference>
<reference evidence="9 10" key="1">
    <citation type="journal article" date="2020" name="G3 (Bethesda)">
        <title>CeMbio - The Caenorhabditis elegans Microbiome Resource.</title>
        <authorList>
            <person name="Dirksen P."/>
            <person name="Assie A."/>
            <person name="Zimmermann J."/>
            <person name="Zhang F."/>
            <person name="Tietje A.M."/>
            <person name="Marsh S.A."/>
            <person name="Felix M.A."/>
            <person name="Shapira M."/>
            <person name="Kaleta C."/>
            <person name="Schulenburg H."/>
            <person name="Samuel B."/>
        </authorList>
    </citation>
    <scope>NUCLEOTIDE SEQUENCE [LARGE SCALE GENOMIC DNA]</scope>
    <source>
        <strain evidence="9 10">BIGb0172</strain>
    </source>
</reference>
<sequence length="182" mass="19521">MAELATIARPYAEALFKACTEKSVGLSDALSWTDELAAIAADPEMRQLADNPNVTNEQVIEVMAGVTLARGWALSDLARNFLRTMVQNRRLDALPEVAKQFRALVNSGNGSSDALVVSAFPMDDAALNALGSVLEKRFGRQLNLSTTVDESLIGGVRVVVGDEVLDTSVKARLEQMKATLTA</sequence>
<dbReference type="NCBIfam" id="NF004402">
    <property type="entry name" value="PRK05758.2-2"/>
    <property type="match status" value="1"/>
</dbReference>
<keyword evidence="8" id="KW-1003">Cell membrane</keyword>
<gene>
    <name evidence="8" type="primary">atpH</name>
    <name evidence="9" type="ORF">HS961_00590</name>
</gene>
<dbReference type="Pfam" id="PF00213">
    <property type="entry name" value="OSCP"/>
    <property type="match status" value="1"/>
</dbReference>
<comment type="subcellular location">
    <subcellularLocation>
        <location evidence="8">Cell membrane</location>
        <topology evidence="8">Peripheral membrane protein</topology>
    </subcellularLocation>
    <subcellularLocation>
        <location evidence="1">Membrane</location>
    </subcellularLocation>
</comment>
<name>A0A7G5EBS2_9BURK</name>
<dbReference type="HAMAP" id="MF_01416">
    <property type="entry name" value="ATP_synth_delta_bact"/>
    <property type="match status" value="1"/>
</dbReference>
<keyword evidence="10" id="KW-1185">Reference proteome</keyword>
<dbReference type="SUPFAM" id="SSF47928">
    <property type="entry name" value="N-terminal domain of the delta subunit of the F1F0-ATP synthase"/>
    <property type="match status" value="1"/>
</dbReference>
<dbReference type="GO" id="GO:0045259">
    <property type="term" value="C:proton-transporting ATP synthase complex"/>
    <property type="evidence" value="ECO:0007669"/>
    <property type="project" value="UniProtKB-KW"/>
</dbReference>
<dbReference type="PANTHER" id="PTHR11910">
    <property type="entry name" value="ATP SYNTHASE DELTA CHAIN"/>
    <property type="match status" value="1"/>
</dbReference>
<evidence type="ECO:0000256" key="5">
    <source>
        <dbReference type="ARBA" id="ARBA00023136"/>
    </source>
</evidence>
<dbReference type="GO" id="GO:0005886">
    <property type="term" value="C:plasma membrane"/>
    <property type="evidence" value="ECO:0007669"/>
    <property type="project" value="UniProtKB-SubCell"/>
</dbReference>
<comment type="function">
    <text evidence="8">This protein is part of the stalk that links CF(0) to CF(1). It either transmits conformational changes from CF(0) to CF(1) or is implicated in proton conduction.</text>
</comment>
<evidence type="ECO:0000313" key="9">
    <source>
        <dbReference type="EMBL" id="QMV71447.1"/>
    </source>
</evidence>
<dbReference type="PRINTS" id="PR00125">
    <property type="entry name" value="ATPASEDELTA"/>
</dbReference>
<dbReference type="AlphaFoldDB" id="A0A7G5EBS2"/>
<comment type="function">
    <text evidence="8">F(1)F(0) ATP synthase produces ATP from ADP in the presence of a proton or sodium gradient. F-type ATPases consist of two structural domains, F(1) containing the extramembraneous catalytic core and F(0) containing the membrane proton channel, linked together by a central stalk and a peripheral stalk. During catalysis, ATP synthesis in the catalytic domain of F(1) is coupled via a rotary mechanism of the central stalk subunits to proton translocation.</text>
</comment>
<keyword evidence="3 8" id="KW-0375">Hydrogen ion transport</keyword>
<evidence type="ECO:0000313" key="10">
    <source>
        <dbReference type="Proteomes" id="UP000515240"/>
    </source>
</evidence>
<proteinExistence type="inferred from homology"/>
<evidence type="ECO:0000256" key="1">
    <source>
        <dbReference type="ARBA" id="ARBA00004370"/>
    </source>
</evidence>
<keyword evidence="6 8" id="KW-0139">CF(1)</keyword>
<accession>A0A7G5EBS2</accession>
<evidence type="ECO:0000256" key="6">
    <source>
        <dbReference type="ARBA" id="ARBA00023196"/>
    </source>
</evidence>
<organism evidence="9 10">
    <name type="scientific">Comamonas piscis</name>
    <dbReference type="NCBI Taxonomy" id="1562974"/>
    <lineage>
        <taxon>Bacteria</taxon>
        <taxon>Pseudomonadati</taxon>
        <taxon>Pseudomonadota</taxon>
        <taxon>Betaproteobacteria</taxon>
        <taxon>Burkholderiales</taxon>
        <taxon>Comamonadaceae</taxon>
        <taxon>Comamonas</taxon>
    </lineage>
</organism>
<protein>
    <recommendedName>
        <fullName evidence="8">ATP synthase subunit delta</fullName>
    </recommendedName>
    <alternativeName>
        <fullName evidence="8">ATP synthase F(1) sector subunit delta</fullName>
    </alternativeName>
    <alternativeName>
        <fullName evidence="8">F-type ATPase subunit delta</fullName>
        <shortName evidence="8">F-ATPase subunit delta</shortName>
    </alternativeName>
</protein>
<evidence type="ECO:0000256" key="8">
    <source>
        <dbReference type="HAMAP-Rule" id="MF_01416"/>
    </source>
</evidence>
<evidence type="ECO:0000256" key="7">
    <source>
        <dbReference type="ARBA" id="ARBA00023310"/>
    </source>
</evidence>